<dbReference type="InterPro" id="IPR008906">
    <property type="entry name" value="HATC_C_dom"/>
</dbReference>
<dbReference type="InterPro" id="IPR012337">
    <property type="entry name" value="RNaseH-like_sf"/>
</dbReference>
<dbReference type="Pfam" id="PF05699">
    <property type="entry name" value="Dimer_Tnp_hAT"/>
    <property type="match status" value="1"/>
</dbReference>
<dbReference type="GO" id="GO:0046983">
    <property type="term" value="F:protein dimerization activity"/>
    <property type="evidence" value="ECO:0007669"/>
    <property type="project" value="InterPro"/>
</dbReference>
<evidence type="ECO:0000313" key="3">
    <source>
        <dbReference type="Proteomes" id="UP000663872"/>
    </source>
</evidence>
<dbReference type="EMBL" id="CAJNYT010002555">
    <property type="protein sequence ID" value="CAF3476803.1"/>
    <property type="molecule type" value="Genomic_DNA"/>
</dbReference>
<name>A0A818FMX0_9BILA</name>
<organism evidence="2 3">
    <name type="scientific">Rotaria socialis</name>
    <dbReference type="NCBI Taxonomy" id="392032"/>
    <lineage>
        <taxon>Eukaryota</taxon>
        <taxon>Metazoa</taxon>
        <taxon>Spiralia</taxon>
        <taxon>Gnathifera</taxon>
        <taxon>Rotifera</taxon>
        <taxon>Eurotatoria</taxon>
        <taxon>Bdelloidea</taxon>
        <taxon>Philodinida</taxon>
        <taxon>Philodinidae</taxon>
        <taxon>Rotaria</taxon>
    </lineage>
</organism>
<dbReference type="Proteomes" id="UP000663872">
    <property type="component" value="Unassembled WGS sequence"/>
</dbReference>
<gene>
    <name evidence="2" type="ORF">GRG538_LOCUS16057</name>
</gene>
<evidence type="ECO:0000259" key="1">
    <source>
        <dbReference type="Pfam" id="PF05699"/>
    </source>
</evidence>
<sequence>MSTLMDKQNQQNEGTYDEVDRYIALKLGEDEQYSNPLDFWEKKDNQLAFPSLFQLAKRYFAIPCRSSAAERQFSAAGKIITQRRANVFRSIYSK</sequence>
<dbReference type="AlphaFoldDB" id="A0A818FMX0"/>
<accession>A0A818FMX0</accession>
<feature type="domain" description="HAT C-terminal dimerisation" evidence="1">
    <location>
        <begin position="18"/>
        <end position="85"/>
    </location>
</feature>
<comment type="caution">
    <text evidence="2">The sequence shown here is derived from an EMBL/GenBank/DDBJ whole genome shotgun (WGS) entry which is preliminary data.</text>
</comment>
<proteinExistence type="predicted"/>
<evidence type="ECO:0000313" key="2">
    <source>
        <dbReference type="EMBL" id="CAF3476803.1"/>
    </source>
</evidence>
<protein>
    <recommendedName>
        <fullName evidence="1">HAT C-terminal dimerisation domain-containing protein</fullName>
    </recommendedName>
</protein>
<reference evidence="2" key="1">
    <citation type="submission" date="2021-02" db="EMBL/GenBank/DDBJ databases">
        <authorList>
            <person name="Nowell W R."/>
        </authorList>
    </citation>
    <scope>NUCLEOTIDE SEQUENCE</scope>
</reference>
<dbReference type="SUPFAM" id="SSF53098">
    <property type="entry name" value="Ribonuclease H-like"/>
    <property type="match status" value="1"/>
</dbReference>